<keyword evidence="3" id="KW-0238">DNA-binding</keyword>
<dbReference type="PANTHER" id="PTHR30126:SF97">
    <property type="entry name" value="HTH-TYPE TRANSCRIPTIONAL REGULATOR ABGR"/>
    <property type="match status" value="1"/>
</dbReference>
<dbReference type="OrthoDB" id="9814165at2"/>
<dbReference type="SUPFAM" id="SSF53850">
    <property type="entry name" value="Periplasmic binding protein-like II"/>
    <property type="match status" value="1"/>
</dbReference>
<dbReference type="RefSeq" id="WP_008327500.1">
    <property type="nucleotide sequence ID" value="NZ_AAMT01000016.1"/>
</dbReference>
<protein>
    <submittedName>
        <fullName evidence="6">Putative transcription regulator protein</fullName>
    </submittedName>
</protein>
<dbReference type="PRINTS" id="PR00039">
    <property type="entry name" value="HTHLYSR"/>
</dbReference>
<evidence type="ECO:0000256" key="2">
    <source>
        <dbReference type="ARBA" id="ARBA00023015"/>
    </source>
</evidence>
<dbReference type="InterPro" id="IPR000847">
    <property type="entry name" value="LysR_HTH_N"/>
</dbReference>
<gene>
    <name evidence="6" type="ORF">RB2654_23248</name>
</gene>
<dbReference type="SUPFAM" id="SSF46785">
    <property type="entry name" value="Winged helix' DNA-binding domain"/>
    <property type="match status" value="2"/>
</dbReference>
<feature type="domain" description="HTH lysR-type" evidence="5">
    <location>
        <begin position="110"/>
        <end position="167"/>
    </location>
</feature>
<accession>A3VK25</accession>
<dbReference type="GO" id="GO:0003700">
    <property type="term" value="F:DNA-binding transcription factor activity"/>
    <property type="evidence" value="ECO:0007669"/>
    <property type="project" value="InterPro"/>
</dbReference>
<dbReference type="EMBL" id="AAMT01000016">
    <property type="protein sequence ID" value="EAQ11330.1"/>
    <property type="molecule type" value="Genomic_DNA"/>
</dbReference>
<evidence type="ECO:0000259" key="5">
    <source>
        <dbReference type="PROSITE" id="PS50931"/>
    </source>
</evidence>
<proteinExistence type="inferred from homology"/>
<evidence type="ECO:0000256" key="4">
    <source>
        <dbReference type="ARBA" id="ARBA00023163"/>
    </source>
</evidence>
<keyword evidence="2" id="KW-0805">Transcription regulation</keyword>
<feature type="domain" description="HTH lysR-type" evidence="5">
    <location>
        <begin position="15"/>
        <end position="72"/>
    </location>
</feature>
<dbReference type="PANTHER" id="PTHR30126">
    <property type="entry name" value="HTH-TYPE TRANSCRIPTIONAL REGULATOR"/>
    <property type="match status" value="1"/>
</dbReference>
<comment type="similarity">
    <text evidence="1">Belongs to the LysR transcriptional regulatory family.</text>
</comment>
<keyword evidence="7" id="KW-1185">Reference proteome</keyword>
<evidence type="ECO:0000313" key="6">
    <source>
        <dbReference type="EMBL" id="EAQ11330.1"/>
    </source>
</evidence>
<dbReference type="Pfam" id="PF03466">
    <property type="entry name" value="LysR_substrate"/>
    <property type="match status" value="1"/>
</dbReference>
<sequence length="408" mass="44402">MPATEPRAGAIPRPLDIREAVAISSVAGSRSFKLAAGMLNVSQPTLSRLISSAEEKLGVQIFSRGWSGAETTPRGDVVVRYCGHVVTALDKAQGEIGLDRPGAPALRTNLRTDQLDTIRAICSEGSMTHAARRLGRTQPVVSRVVADLSGRFGLAFFRREAGGMVPLAPARTLVDLSGTIAYHLTRMRAQLRQLEGEIVGRVSVGMLPFSGQDLILRTFGALTNDHPHLRLVCVPGSYNGLVEALRRREIDRIVGIMRGPDCPEGLVETHLYDERFTVIARSDHPLHRSGRDPDALARTNWIVAPHGTPVRGHFERVFSDLGLTPPTQTCELLSFGSAEQMLVDSNAAAMLTYSDRKLAGLRPDLARVDTGFPDRPAPIGLTRLAMAEDDPALREFDARFRAVVERDA</sequence>
<dbReference type="Gene3D" id="3.40.190.10">
    <property type="entry name" value="Periplasmic binding protein-like II"/>
    <property type="match status" value="2"/>
</dbReference>
<reference evidence="6 7" key="1">
    <citation type="journal article" date="2010" name="J. Bacteriol.">
        <title>Genome sequences of Pelagibaca bermudensis HTCC2601T and Maritimibacter alkaliphilus HTCC2654T, the type strains of two marine Roseobacter genera.</title>
        <authorList>
            <person name="Thrash J.C."/>
            <person name="Cho J.C."/>
            <person name="Ferriera S."/>
            <person name="Johnson J."/>
            <person name="Vergin K.L."/>
            <person name="Giovannoni S.J."/>
        </authorList>
    </citation>
    <scope>NUCLEOTIDE SEQUENCE [LARGE SCALE GENOMIC DNA]</scope>
    <source>
        <strain evidence="6 7">HTCC2654</strain>
    </source>
</reference>
<dbReference type="Pfam" id="PF00126">
    <property type="entry name" value="HTH_1"/>
    <property type="match status" value="2"/>
</dbReference>
<dbReference type="HOGENOM" id="CLU_039613_6_0_5"/>
<comment type="caution">
    <text evidence="6">The sequence shown here is derived from an EMBL/GenBank/DDBJ whole genome shotgun (WGS) entry which is preliminary data.</text>
</comment>
<organism evidence="6 7">
    <name type="scientific">Maritimibacter alkaliphilus HTCC2654</name>
    <dbReference type="NCBI Taxonomy" id="314271"/>
    <lineage>
        <taxon>Bacteria</taxon>
        <taxon>Pseudomonadati</taxon>
        <taxon>Pseudomonadota</taxon>
        <taxon>Alphaproteobacteria</taxon>
        <taxon>Rhodobacterales</taxon>
        <taxon>Roseobacteraceae</taxon>
        <taxon>Maritimibacter</taxon>
    </lineage>
</organism>
<evidence type="ECO:0000256" key="3">
    <source>
        <dbReference type="ARBA" id="ARBA00023125"/>
    </source>
</evidence>
<dbReference type="InterPro" id="IPR005119">
    <property type="entry name" value="LysR_subst-bd"/>
</dbReference>
<dbReference type="Gene3D" id="1.10.10.10">
    <property type="entry name" value="Winged helix-like DNA-binding domain superfamily/Winged helix DNA-binding domain"/>
    <property type="match status" value="2"/>
</dbReference>
<dbReference type="PROSITE" id="PS50931">
    <property type="entry name" value="HTH_LYSR"/>
    <property type="match status" value="2"/>
</dbReference>
<evidence type="ECO:0000256" key="1">
    <source>
        <dbReference type="ARBA" id="ARBA00009437"/>
    </source>
</evidence>
<evidence type="ECO:0000313" key="7">
    <source>
        <dbReference type="Proteomes" id="UP000002931"/>
    </source>
</evidence>
<dbReference type="InterPro" id="IPR036390">
    <property type="entry name" value="WH_DNA-bd_sf"/>
</dbReference>
<dbReference type="STRING" id="314271.RB2654_23248"/>
<dbReference type="AlphaFoldDB" id="A3VK25"/>
<dbReference type="GO" id="GO:0000976">
    <property type="term" value="F:transcription cis-regulatory region binding"/>
    <property type="evidence" value="ECO:0007669"/>
    <property type="project" value="TreeGrafter"/>
</dbReference>
<keyword evidence="4" id="KW-0804">Transcription</keyword>
<name>A3VK25_9RHOB</name>
<dbReference type="Proteomes" id="UP000002931">
    <property type="component" value="Unassembled WGS sequence"/>
</dbReference>
<dbReference type="InterPro" id="IPR036388">
    <property type="entry name" value="WH-like_DNA-bd_sf"/>
</dbReference>